<dbReference type="Proteomes" id="UP001595547">
    <property type="component" value="Unassembled WGS sequence"/>
</dbReference>
<accession>A0ABV7IUA8</accession>
<gene>
    <name evidence="1" type="ORF">ACFOGH_02410</name>
</gene>
<sequence length="226" mass="23769">MLRFLALIALAGCGAARYADAPAGRLSGTVLVMWVGETQGGEGDGRFVYVPSATPLQFHRTNADATLTTITPEMMYTDGGSIPAMAQVFKGFSPWGYAPAYIVHDWLFVARKCVNDGMADPEQAKVAQMPFAESADVAAEVIKTLINTNTVAPNDVAPGLITSAVAGPIARERWNQKGACAAAVVSEAHQEMIKRALAAPARARMVQRGAGGPVAQVVQVIDFGPP</sequence>
<protein>
    <recommendedName>
        <fullName evidence="3">DUF1353 domain-containing protein</fullName>
    </recommendedName>
</protein>
<proteinExistence type="predicted"/>
<comment type="caution">
    <text evidence="1">The sequence shown here is derived from an EMBL/GenBank/DDBJ whole genome shotgun (WGS) entry which is preliminary data.</text>
</comment>
<evidence type="ECO:0000313" key="2">
    <source>
        <dbReference type="Proteomes" id="UP001595547"/>
    </source>
</evidence>
<evidence type="ECO:0000313" key="1">
    <source>
        <dbReference type="EMBL" id="MFC3179830.1"/>
    </source>
</evidence>
<evidence type="ECO:0008006" key="3">
    <source>
        <dbReference type="Google" id="ProtNLM"/>
    </source>
</evidence>
<dbReference type="RefSeq" id="WP_380071455.1">
    <property type="nucleotide sequence ID" value="NZ_JBHRTO010000001.1"/>
</dbReference>
<organism evidence="1 2">
    <name type="scientific">Cypionkella sinensis</name>
    <dbReference type="NCBI Taxonomy" id="1756043"/>
    <lineage>
        <taxon>Bacteria</taxon>
        <taxon>Pseudomonadati</taxon>
        <taxon>Pseudomonadota</taxon>
        <taxon>Alphaproteobacteria</taxon>
        <taxon>Rhodobacterales</taxon>
        <taxon>Paracoccaceae</taxon>
        <taxon>Cypionkella</taxon>
    </lineage>
</organism>
<reference evidence="2" key="1">
    <citation type="journal article" date="2019" name="Int. J. Syst. Evol. Microbiol.">
        <title>The Global Catalogue of Microorganisms (GCM) 10K type strain sequencing project: providing services to taxonomists for standard genome sequencing and annotation.</title>
        <authorList>
            <consortium name="The Broad Institute Genomics Platform"/>
            <consortium name="The Broad Institute Genome Sequencing Center for Infectious Disease"/>
            <person name="Wu L."/>
            <person name="Ma J."/>
        </authorList>
    </citation>
    <scope>NUCLEOTIDE SEQUENCE [LARGE SCALE GENOMIC DNA]</scope>
    <source>
        <strain evidence="2">KCTC 52039</strain>
    </source>
</reference>
<keyword evidence="2" id="KW-1185">Reference proteome</keyword>
<dbReference type="EMBL" id="JBHRTO010000001">
    <property type="protein sequence ID" value="MFC3179830.1"/>
    <property type="molecule type" value="Genomic_DNA"/>
</dbReference>
<name>A0ABV7IUA8_9RHOB</name>